<accession>A0AAI8YKV4</accession>
<evidence type="ECO:0000259" key="2">
    <source>
        <dbReference type="Pfam" id="PF25597"/>
    </source>
</evidence>
<feature type="compositionally biased region" description="Basic and acidic residues" evidence="1">
    <location>
        <begin position="159"/>
        <end position="169"/>
    </location>
</feature>
<feature type="non-terminal residue" evidence="3">
    <location>
        <position position="288"/>
    </location>
</feature>
<dbReference type="Proteomes" id="UP001295740">
    <property type="component" value="Unassembled WGS sequence"/>
</dbReference>
<dbReference type="EMBL" id="CAUWAG010000012">
    <property type="protein sequence ID" value="CAJ2508597.1"/>
    <property type="molecule type" value="Genomic_DNA"/>
</dbReference>
<keyword evidence="4" id="KW-1185">Reference proteome</keyword>
<name>A0AAI8YKV4_9PEZI</name>
<comment type="caution">
    <text evidence="3">The sequence shown here is derived from an EMBL/GenBank/DDBJ whole genome shotgun (WGS) entry which is preliminary data.</text>
</comment>
<protein>
    <submittedName>
        <fullName evidence="3">Uu.00g136230.m01.CDS01</fullName>
    </submittedName>
</protein>
<feature type="domain" description="Retroviral polymerase SH3-like" evidence="2">
    <location>
        <begin position="20"/>
        <end position="60"/>
    </location>
</feature>
<organism evidence="3 4">
    <name type="scientific">Anthostomella pinea</name>
    <dbReference type="NCBI Taxonomy" id="933095"/>
    <lineage>
        <taxon>Eukaryota</taxon>
        <taxon>Fungi</taxon>
        <taxon>Dikarya</taxon>
        <taxon>Ascomycota</taxon>
        <taxon>Pezizomycotina</taxon>
        <taxon>Sordariomycetes</taxon>
        <taxon>Xylariomycetidae</taxon>
        <taxon>Xylariales</taxon>
        <taxon>Xylariaceae</taxon>
        <taxon>Anthostomella</taxon>
    </lineage>
</organism>
<evidence type="ECO:0000313" key="4">
    <source>
        <dbReference type="Proteomes" id="UP001295740"/>
    </source>
</evidence>
<dbReference type="InterPro" id="IPR057670">
    <property type="entry name" value="SH3_retrovirus"/>
</dbReference>
<dbReference type="AlphaFoldDB" id="A0AAI8YKV4"/>
<gene>
    <name evidence="3" type="ORF">KHLLAP_LOCUS9065</name>
</gene>
<feature type="region of interest" description="Disordered" evidence="1">
    <location>
        <begin position="159"/>
        <end position="194"/>
    </location>
</feature>
<reference evidence="3" key="1">
    <citation type="submission" date="2023-10" db="EMBL/GenBank/DDBJ databases">
        <authorList>
            <person name="Hackl T."/>
        </authorList>
    </citation>
    <scope>NUCLEOTIDE SEQUENCE</scope>
</reference>
<sequence>MCNPCVKASGIPLAMGGGIAREGYLVGYRDRRAKIYKIWVPELNKVIDARDVRFYEGQIGAKPTADDPLYDVVFTEPGFEELNAYRQPLVQVEGALVTQPEAGPEETIQPPSAPIIPDPLPPTHGPVIELGTPLSSPTADKPGSDDEFTDVEESLLHEFPFDISRKDLSPRTTPSDPLDTQSTGRPKRATTEGVNYKQPNLKSKLKAMIALTPENQTTFDKASHISLDELITPVPEYSFSTLKIEKIISPAPVKSFKEAKSRPELWDAWKPAFDAQIDSLETRKAFDL</sequence>
<evidence type="ECO:0000256" key="1">
    <source>
        <dbReference type="SAM" id="MobiDB-lite"/>
    </source>
</evidence>
<evidence type="ECO:0000313" key="3">
    <source>
        <dbReference type="EMBL" id="CAJ2508597.1"/>
    </source>
</evidence>
<feature type="compositionally biased region" description="Polar residues" evidence="1">
    <location>
        <begin position="170"/>
        <end position="184"/>
    </location>
</feature>
<proteinExistence type="predicted"/>
<dbReference type="Pfam" id="PF25597">
    <property type="entry name" value="SH3_retrovirus"/>
    <property type="match status" value="1"/>
</dbReference>